<keyword evidence="2" id="KW-1133">Transmembrane helix</keyword>
<comment type="caution">
    <text evidence="3">The sequence shown here is derived from an EMBL/GenBank/DDBJ whole genome shotgun (WGS) entry which is preliminary data.</text>
</comment>
<feature type="transmembrane region" description="Helical" evidence="2">
    <location>
        <begin position="86"/>
        <end position="107"/>
    </location>
</feature>
<feature type="transmembrane region" description="Helical" evidence="2">
    <location>
        <begin position="12"/>
        <end position="32"/>
    </location>
</feature>
<protein>
    <recommendedName>
        <fullName evidence="5">Phage abortive infection protein</fullName>
    </recommendedName>
</protein>
<feature type="transmembrane region" description="Helical" evidence="2">
    <location>
        <begin position="44"/>
        <end position="66"/>
    </location>
</feature>
<organism evidence="3 4">
    <name type="scientific">Halocynthiibacter styelae</name>
    <dbReference type="NCBI Taxonomy" id="2761955"/>
    <lineage>
        <taxon>Bacteria</taxon>
        <taxon>Pseudomonadati</taxon>
        <taxon>Pseudomonadota</taxon>
        <taxon>Alphaproteobacteria</taxon>
        <taxon>Rhodobacterales</taxon>
        <taxon>Paracoccaceae</taxon>
        <taxon>Halocynthiibacter</taxon>
    </lineage>
</organism>
<evidence type="ECO:0000256" key="1">
    <source>
        <dbReference type="SAM" id="Coils"/>
    </source>
</evidence>
<accession>A0A8J7IC96</accession>
<keyword evidence="2" id="KW-0812">Transmembrane</keyword>
<evidence type="ECO:0000256" key="2">
    <source>
        <dbReference type="SAM" id="Phobius"/>
    </source>
</evidence>
<keyword evidence="4" id="KW-1185">Reference proteome</keyword>
<dbReference type="InterPro" id="IPR031709">
    <property type="entry name" value="PutAbiC"/>
</dbReference>
<feature type="coiled-coil region" evidence="1">
    <location>
        <begin position="109"/>
        <end position="136"/>
    </location>
</feature>
<keyword evidence="1" id="KW-0175">Coiled coil</keyword>
<dbReference type="Proteomes" id="UP000640583">
    <property type="component" value="Unassembled WGS sequence"/>
</dbReference>
<dbReference type="EMBL" id="JADCKQ010000003">
    <property type="protein sequence ID" value="MBI1493063.1"/>
    <property type="molecule type" value="Genomic_DNA"/>
</dbReference>
<gene>
    <name evidence="3" type="ORF">H1D41_05375</name>
</gene>
<dbReference type="RefSeq" id="WP_228847920.1">
    <property type="nucleotide sequence ID" value="NZ_JADCKQ010000003.1"/>
</dbReference>
<evidence type="ECO:0008006" key="5">
    <source>
        <dbReference type="Google" id="ProtNLM"/>
    </source>
</evidence>
<dbReference type="AlphaFoldDB" id="A0A8J7IC96"/>
<sequence>MIDFTHPCLTLPLISVIGVITSLAGIAVIEGIMKKEETDEKVHFLATAWGLLLLSGMVILACGAVFFGAEEYWETPEAAGQAGDMFGGLTALFSGLAFAGLIAALFTQRQELITQRKELTLQRKELEQTRNVFQRQKFESTYFHLLKLFRDYAETTSCQRGDFSNRCAVNTRRDVFTGQALLRELAAESVQGKFPREADLDKFEGKTLREFKAWYDECGDFFLGPYFRLLWNCVRLVDEQKTHDMNDKEKLGFVRYLRSTLSPAEVKLLALYGLSEVGRKVGDENIARYQLIKYLKTKDVEGYPFLVTSYDPEAFGDRYDTVEDAMRRSTSRNSDRE</sequence>
<name>A0A8J7IC96_9RHOB</name>
<dbReference type="Pfam" id="PF16872">
    <property type="entry name" value="putAbiC"/>
    <property type="match status" value="1"/>
</dbReference>
<keyword evidence="2" id="KW-0472">Membrane</keyword>
<evidence type="ECO:0000313" key="3">
    <source>
        <dbReference type="EMBL" id="MBI1493063.1"/>
    </source>
</evidence>
<proteinExistence type="predicted"/>
<reference evidence="3" key="1">
    <citation type="submission" date="2020-10" db="EMBL/GenBank/DDBJ databases">
        <title>Paenihalocynthiibacter styelae gen. nov., sp. nov., isolated from stalked sea squirt Styela clava.</title>
        <authorList>
            <person name="Kim Y.-O."/>
            <person name="Yoon J.-H."/>
        </authorList>
    </citation>
    <scope>NUCLEOTIDE SEQUENCE</scope>
    <source>
        <strain evidence="3">MYP1-1</strain>
    </source>
</reference>
<evidence type="ECO:0000313" key="4">
    <source>
        <dbReference type="Proteomes" id="UP000640583"/>
    </source>
</evidence>